<feature type="signal peptide" evidence="9">
    <location>
        <begin position="1"/>
        <end position="28"/>
    </location>
</feature>
<evidence type="ECO:0000256" key="7">
    <source>
        <dbReference type="ARBA" id="ARBA00023136"/>
    </source>
</evidence>
<dbReference type="InterPro" id="IPR029044">
    <property type="entry name" value="Nucleotide-diphossugar_trans"/>
</dbReference>
<feature type="chain" id="PRO_5041675143" description="Glycosyltransferase family 92 protein" evidence="9">
    <location>
        <begin position="29"/>
        <end position="589"/>
    </location>
</feature>
<dbReference type="PANTHER" id="PTHR21461:SF69">
    <property type="entry name" value="GLYCOSYLTRANSFERASE FAMILY 92 PROTEIN"/>
    <property type="match status" value="1"/>
</dbReference>
<dbReference type="EMBL" id="JAVXUP010000088">
    <property type="protein sequence ID" value="KAK3038832.1"/>
    <property type="molecule type" value="Genomic_DNA"/>
</dbReference>
<accession>A0AA88X2Q0</accession>
<evidence type="ECO:0000256" key="4">
    <source>
        <dbReference type="ARBA" id="ARBA00022679"/>
    </source>
</evidence>
<keyword evidence="5" id="KW-0812">Transmembrane</keyword>
<evidence type="ECO:0000256" key="2">
    <source>
        <dbReference type="ARBA" id="ARBA00007647"/>
    </source>
</evidence>
<keyword evidence="3 8" id="KW-0328">Glycosyltransferase</keyword>
<dbReference type="Proteomes" id="UP001188597">
    <property type="component" value="Unassembled WGS sequence"/>
</dbReference>
<dbReference type="AlphaFoldDB" id="A0AA88X2Q0"/>
<reference evidence="10" key="1">
    <citation type="submission" date="2022-12" db="EMBL/GenBank/DDBJ databases">
        <title>Draft genome assemblies for two species of Escallonia (Escalloniales).</title>
        <authorList>
            <person name="Chanderbali A."/>
            <person name="Dervinis C."/>
            <person name="Anghel I."/>
            <person name="Soltis D."/>
            <person name="Soltis P."/>
            <person name="Zapata F."/>
        </authorList>
    </citation>
    <scope>NUCLEOTIDE SEQUENCE</scope>
    <source>
        <strain evidence="10">UCBG64.0493</strain>
        <tissue evidence="10">Leaf</tissue>
    </source>
</reference>
<gene>
    <name evidence="10" type="ORF">RJ639_028554</name>
</gene>
<evidence type="ECO:0000256" key="8">
    <source>
        <dbReference type="RuleBase" id="RU366017"/>
    </source>
</evidence>
<comment type="subcellular location">
    <subcellularLocation>
        <location evidence="1">Membrane</location>
        <topology evidence="1">Single-pass membrane protein</topology>
    </subcellularLocation>
</comment>
<evidence type="ECO:0000313" key="11">
    <source>
        <dbReference type="Proteomes" id="UP001188597"/>
    </source>
</evidence>
<proteinExistence type="inferred from homology"/>
<dbReference type="PANTHER" id="PTHR21461">
    <property type="entry name" value="GLYCOSYLTRANSFERASE FAMILY 92 PROTEIN"/>
    <property type="match status" value="1"/>
</dbReference>
<organism evidence="10 11">
    <name type="scientific">Escallonia herrerae</name>
    <dbReference type="NCBI Taxonomy" id="1293975"/>
    <lineage>
        <taxon>Eukaryota</taxon>
        <taxon>Viridiplantae</taxon>
        <taxon>Streptophyta</taxon>
        <taxon>Embryophyta</taxon>
        <taxon>Tracheophyta</taxon>
        <taxon>Spermatophyta</taxon>
        <taxon>Magnoliopsida</taxon>
        <taxon>eudicotyledons</taxon>
        <taxon>Gunneridae</taxon>
        <taxon>Pentapetalae</taxon>
        <taxon>asterids</taxon>
        <taxon>campanulids</taxon>
        <taxon>Escalloniales</taxon>
        <taxon>Escalloniaceae</taxon>
        <taxon>Escallonia</taxon>
    </lineage>
</organism>
<dbReference type="InterPro" id="IPR008166">
    <property type="entry name" value="Glyco_transf_92"/>
</dbReference>
<dbReference type="Pfam" id="PF01697">
    <property type="entry name" value="Glyco_transf_92"/>
    <property type="match status" value="1"/>
</dbReference>
<dbReference type="GO" id="GO:0016020">
    <property type="term" value="C:membrane"/>
    <property type="evidence" value="ECO:0007669"/>
    <property type="project" value="UniProtKB-SubCell"/>
</dbReference>
<dbReference type="EC" id="2.4.1.-" evidence="8"/>
<dbReference type="GO" id="GO:0016757">
    <property type="term" value="F:glycosyltransferase activity"/>
    <property type="evidence" value="ECO:0007669"/>
    <property type="project" value="UniProtKB-UniRule"/>
</dbReference>
<keyword evidence="7" id="KW-0472">Membrane</keyword>
<keyword evidence="9" id="KW-0732">Signal</keyword>
<sequence length="589" mass="66395">MARKIRDAFLFVLLTIVFLATLYHQALRGAGSISPTDDVVVRPDFQPHAYLPTANQIIHEDVIPQNNTHPKTKASPSSSSPLLSDSTVSILLPDWEVLVLVSPEVAEPDLATSEYEYTCLFDNNVTSPANFTGILPSDQARATFKCILPNRVRQKLPYRLPVLIRSSEVSNPPARLTPSPELLRWNFLVYDSLSTEDDVVLFAKGVNKRQGFNRDPTELRCVFGDDLANGVRTNVTSSLQEVFRCQRPNLTDVILSGGKGGGEELVKVTLEFVGDGKLVPTVAHYRPWRKVASDEAKSRVCAATMVFNVAKFLKEWVTYYSRIGVEKFILYDNNSGDNLQEVIEGLVKEGYDVKTVSWIWPKTQEAGFSHAAVYAKDHCEWMMFMDVDEFVYSPSWSNSSEPLESMIPSLLPKSNSSVSSSSSVGRPPVGQISIVCLEFGPSGQKSHPAAGVTQGYNCRSRVENRHKSIVRLDAVDHSLLNVIHHFRLKNGYRAKKMRINEVVVNHYKYQAWTEFKAKFKRRVSAYVVDWREKVNLNSQDRTPGLGYVAEEPKNWLHAFCQVHDNRLKDLTRRWFGVESPSGNHMAWQI</sequence>
<protein>
    <recommendedName>
        <fullName evidence="8">Glycosyltransferase family 92 protein</fullName>
        <ecNumber evidence="8">2.4.1.-</ecNumber>
    </recommendedName>
</protein>
<keyword evidence="4 8" id="KW-0808">Transferase</keyword>
<dbReference type="GO" id="GO:0005737">
    <property type="term" value="C:cytoplasm"/>
    <property type="evidence" value="ECO:0007669"/>
    <property type="project" value="TreeGrafter"/>
</dbReference>
<evidence type="ECO:0000256" key="5">
    <source>
        <dbReference type="ARBA" id="ARBA00022692"/>
    </source>
</evidence>
<keyword evidence="6" id="KW-1133">Transmembrane helix</keyword>
<evidence type="ECO:0000256" key="9">
    <source>
        <dbReference type="SAM" id="SignalP"/>
    </source>
</evidence>
<evidence type="ECO:0000256" key="6">
    <source>
        <dbReference type="ARBA" id="ARBA00022989"/>
    </source>
</evidence>
<comment type="caution">
    <text evidence="10">The sequence shown here is derived from an EMBL/GenBank/DDBJ whole genome shotgun (WGS) entry which is preliminary data.</text>
</comment>
<comment type="similarity">
    <text evidence="2 8">Belongs to the glycosyltransferase 92 family.</text>
</comment>
<evidence type="ECO:0000256" key="3">
    <source>
        <dbReference type="ARBA" id="ARBA00022676"/>
    </source>
</evidence>
<keyword evidence="11" id="KW-1185">Reference proteome</keyword>
<evidence type="ECO:0000256" key="1">
    <source>
        <dbReference type="ARBA" id="ARBA00004167"/>
    </source>
</evidence>
<name>A0AA88X2Q0_9ASTE</name>
<dbReference type="SUPFAM" id="SSF53448">
    <property type="entry name" value="Nucleotide-diphospho-sugar transferases"/>
    <property type="match status" value="1"/>
</dbReference>
<evidence type="ECO:0000313" key="10">
    <source>
        <dbReference type="EMBL" id="KAK3038832.1"/>
    </source>
</evidence>